<comment type="similarity">
    <text evidence="5">In the N-terminal section; belongs to the DHBP synthase family.</text>
</comment>
<keyword evidence="12 14" id="KW-0464">Manganese</keyword>
<evidence type="ECO:0000256" key="9">
    <source>
        <dbReference type="ARBA" id="ARBA00022619"/>
    </source>
</evidence>
<dbReference type="SUPFAM" id="SSF55821">
    <property type="entry name" value="YrdC/RibB"/>
    <property type="match status" value="1"/>
</dbReference>
<evidence type="ECO:0000256" key="6">
    <source>
        <dbReference type="ARBA" id="ARBA00008976"/>
    </source>
</evidence>
<evidence type="ECO:0000256" key="1">
    <source>
        <dbReference type="ARBA" id="ARBA00000141"/>
    </source>
</evidence>
<comment type="similarity">
    <text evidence="6">In the C-terminal section; belongs to the GTP cyclohydrolase II family.</text>
</comment>
<feature type="binding site" evidence="14">
    <location>
        <position position="34"/>
    </location>
    <ligand>
        <name>Mg(2+)</name>
        <dbReference type="ChEBI" id="CHEBI:18420"/>
        <label>1</label>
    </ligand>
</feature>
<feature type="site" description="Essential for catalytic activity" evidence="14">
    <location>
        <position position="132"/>
    </location>
</feature>
<dbReference type="GO" id="GO:0005829">
    <property type="term" value="C:cytosol"/>
    <property type="evidence" value="ECO:0007669"/>
    <property type="project" value="TreeGrafter"/>
</dbReference>
<dbReference type="GO" id="GO:0030145">
    <property type="term" value="F:manganese ion binding"/>
    <property type="evidence" value="ECO:0007669"/>
    <property type="project" value="UniProtKB-UniRule"/>
</dbReference>
<dbReference type="EMBL" id="QGLF01000001">
    <property type="protein sequence ID" value="PWR23711.1"/>
    <property type="molecule type" value="Genomic_DNA"/>
</dbReference>
<dbReference type="Proteomes" id="UP000246077">
    <property type="component" value="Unassembled WGS sequence"/>
</dbReference>
<dbReference type="Gene3D" id="3.90.870.10">
    <property type="entry name" value="DHBP synthase"/>
    <property type="match status" value="1"/>
</dbReference>
<gene>
    <name evidence="14 16" type="primary">ribB</name>
    <name evidence="16" type="ORF">DKG75_03865</name>
</gene>
<keyword evidence="13 14" id="KW-0456">Lyase</keyword>
<dbReference type="PANTHER" id="PTHR21327:SF34">
    <property type="entry name" value="3,4-DIHYDROXY-2-BUTANONE 4-PHOSPHATE SYNTHASE"/>
    <property type="match status" value="1"/>
</dbReference>
<evidence type="ECO:0000256" key="12">
    <source>
        <dbReference type="ARBA" id="ARBA00023211"/>
    </source>
</evidence>
<evidence type="ECO:0000313" key="16">
    <source>
        <dbReference type="EMBL" id="PWR23711.1"/>
    </source>
</evidence>
<feature type="binding site" evidence="14">
    <location>
        <position position="38"/>
    </location>
    <ligand>
        <name>D-ribulose 5-phosphate</name>
        <dbReference type="ChEBI" id="CHEBI:58121"/>
    </ligand>
</feature>
<organism evidence="16 17">
    <name type="scientific">Zavarzinia compransoris</name>
    <dbReference type="NCBI Taxonomy" id="1264899"/>
    <lineage>
        <taxon>Bacteria</taxon>
        <taxon>Pseudomonadati</taxon>
        <taxon>Pseudomonadota</taxon>
        <taxon>Alphaproteobacteria</taxon>
        <taxon>Rhodospirillales</taxon>
        <taxon>Zavarziniaceae</taxon>
        <taxon>Zavarzinia</taxon>
    </lineage>
</organism>
<dbReference type="SUPFAM" id="SSF142695">
    <property type="entry name" value="RibA-like"/>
    <property type="match status" value="1"/>
</dbReference>
<dbReference type="Gene3D" id="3.40.50.10990">
    <property type="entry name" value="GTP cyclohydrolase II"/>
    <property type="match status" value="2"/>
</dbReference>
<dbReference type="InterPro" id="IPR017945">
    <property type="entry name" value="DHBP_synth_RibB-like_a/b_dom"/>
</dbReference>
<dbReference type="AlphaFoldDB" id="A0A317EAK4"/>
<accession>A0A317EAK4</accession>
<reference evidence="17" key="1">
    <citation type="submission" date="2018-05" db="EMBL/GenBank/DDBJ databases">
        <title>Zavarzinia sp. HR-AS.</title>
        <authorList>
            <person name="Lee Y."/>
            <person name="Jeon C.O."/>
        </authorList>
    </citation>
    <scope>NUCLEOTIDE SEQUENCE [LARGE SCALE GENOMIC DNA]</scope>
    <source>
        <strain evidence="17">DSM 1231</strain>
    </source>
</reference>
<feature type="domain" description="GTP cyclohydrolase II" evidence="15">
    <location>
        <begin position="217"/>
        <end position="372"/>
    </location>
</feature>
<dbReference type="EC" id="4.1.99.12" evidence="7 14"/>
<evidence type="ECO:0000256" key="11">
    <source>
        <dbReference type="ARBA" id="ARBA00022842"/>
    </source>
</evidence>
<comment type="pathway">
    <text evidence="4 14">Cofactor biosynthesis; riboflavin biosynthesis; 2-hydroxy-3-oxobutyl phosphate from D-ribulose 5-phosphate: step 1/1.</text>
</comment>
<dbReference type="HAMAP" id="MF_00180">
    <property type="entry name" value="RibB"/>
    <property type="match status" value="1"/>
</dbReference>
<dbReference type="Pfam" id="PF00925">
    <property type="entry name" value="GTP_cyclohydro2"/>
    <property type="match status" value="1"/>
</dbReference>
<sequence>MSGEYASCLSPIEDIIEDARNGRMFILVDHEDRENEGDLVIPAQMATPQAINFMARYGRGLICLSMTRQRVEQLGLTLMSRDNLSRHQTAFTVSIEAREGVTTGISAHDRAHTIAVAIDPSRGPQDLATPGHVFPLVARDGGVLVRAGHTEAAVDVSRLAGLNPSGVICEIMNDDGTMARLPDLVQFAQLHGLKIGTIADLISYRRRWDNLVTNVGATEIDSAHGGIFRTLVYRNKVDGTEHLALVKGDITGPEPVLVRMHTVNVFEDLLADRRGRTSPLSAAMDAVGEEGRGVVVLIRDSRQTVLSEFVGKRGNPGASSPNAPLAASELRDYGIGAQILLDLGVHEMILLSNTRRTIVGLEGYDLKVTGHRPLNIG</sequence>
<dbReference type="InterPro" id="IPR000422">
    <property type="entry name" value="DHBP_synthase_RibB"/>
</dbReference>
<feature type="site" description="Essential for catalytic activity" evidence="14">
    <location>
        <position position="170"/>
    </location>
</feature>
<keyword evidence="10 14" id="KW-0479">Metal-binding</keyword>
<dbReference type="InterPro" id="IPR036144">
    <property type="entry name" value="RibA-like_sf"/>
</dbReference>
<evidence type="ECO:0000256" key="10">
    <source>
        <dbReference type="ARBA" id="ARBA00022723"/>
    </source>
</evidence>
<evidence type="ECO:0000256" key="7">
    <source>
        <dbReference type="ARBA" id="ARBA00012153"/>
    </source>
</evidence>
<evidence type="ECO:0000256" key="3">
    <source>
        <dbReference type="ARBA" id="ARBA00002284"/>
    </source>
</evidence>
<evidence type="ECO:0000256" key="4">
    <source>
        <dbReference type="ARBA" id="ARBA00004904"/>
    </source>
</evidence>
<comment type="similarity">
    <text evidence="14">Belongs to the DHBP synthase family.</text>
</comment>
<evidence type="ECO:0000256" key="5">
    <source>
        <dbReference type="ARBA" id="ARBA00005520"/>
    </source>
</evidence>
<evidence type="ECO:0000256" key="14">
    <source>
        <dbReference type="HAMAP-Rule" id="MF_00180"/>
    </source>
</evidence>
<evidence type="ECO:0000256" key="13">
    <source>
        <dbReference type="ARBA" id="ARBA00023239"/>
    </source>
</evidence>
<dbReference type="GO" id="GO:0003935">
    <property type="term" value="F:GTP cyclohydrolase II activity"/>
    <property type="evidence" value="ECO:0007669"/>
    <property type="project" value="TreeGrafter"/>
</dbReference>
<feature type="binding site" evidence="14">
    <location>
        <begin position="146"/>
        <end position="150"/>
    </location>
    <ligand>
        <name>D-ribulose 5-phosphate</name>
        <dbReference type="ChEBI" id="CHEBI:58121"/>
    </ligand>
</feature>
<dbReference type="FunFam" id="3.90.870.10:FF:000001">
    <property type="entry name" value="Riboflavin biosynthesis protein RibBA"/>
    <property type="match status" value="1"/>
</dbReference>
<name>A0A317EAK4_9PROT</name>
<dbReference type="RefSeq" id="WP_109919741.1">
    <property type="nucleotide sequence ID" value="NZ_QGLF01000001.1"/>
</dbReference>
<keyword evidence="9 14" id="KW-0686">Riboflavin biosynthesis</keyword>
<dbReference type="InterPro" id="IPR032677">
    <property type="entry name" value="GTP_cyclohydro_II"/>
</dbReference>
<dbReference type="Pfam" id="PF00926">
    <property type="entry name" value="DHBP_synthase"/>
    <property type="match status" value="1"/>
</dbReference>
<protein>
    <recommendedName>
        <fullName evidence="8 14">3,4-dihydroxy-2-butanone 4-phosphate synthase</fullName>
        <shortName evidence="14">DHBP synthase</shortName>
        <ecNumber evidence="7 14">4.1.99.12</ecNumber>
    </recommendedName>
</protein>
<comment type="catalytic activity">
    <reaction evidence="1 14">
        <text>D-ribulose 5-phosphate = (2S)-2-hydroxy-3-oxobutyl phosphate + formate + H(+)</text>
        <dbReference type="Rhea" id="RHEA:18457"/>
        <dbReference type="ChEBI" id="CHEBI:15378"/>
        <dbReference type="ChEBI" id="CHEBI:15740"/>
        <dbReference type="ChEBI" id="CHEBI:58121"/>
        <dbReference type="ChEBI" id="CHEBI:58830"/>
        <dbReference type="EC" id="4.1.99.12"/>
    </reaction>
</comment>
<evidence type="ECO:0000256" key="2">
    <source>
        <dbReference type="ARBA" id="ARBA00001936"/>
    </source>
</evidence>
<dbReference type="GO" id="GO:0009231">
    <property type="term" value="P:riboflavin biosynthetic process"/>
    <property type="evidence" value="ECO:0007669"/>
    <property type="project" value="UniProtKB-UniRule"/>
</dbReference>
<proteinExistence type="inferred from homology"/>
<feature type="binding site" evidence="14">
    <location>
        <position position="149"/>
    </location>
    <ligand>
        <name>Mg(2+)</name>
        <dbReference type="ChEBI" id="CHEBI:18420"/>
        <label>2</label>
    </ligand>
</feature>
<dbReference type="NCBIfam" id="TIGR00506">
    <property type="entry name" value="ribB"/>
    <property type="match status" value="1"/>
</dbReference>
<comment type="caution">
    <text evidence="16">The sequence shown here is derived from an EMBL/GenBank/DDBJ whole genome shotgun (WGS) entry which is preliminary data.</text>
</comment>
<comment type="subunit">
    <text evidence="14">Homodimer.</text>
</comment>
<keyword evidence="11 14" id="KW-0460">Magnesium</keyword>
<dbReference type="GO" id="GO:0000287">
    <property type="term" value="F:magnesium ion binding"/>
    <property type="evidence" value="ECO:0007669"/>
    <property type="project" value="UniProtKB-UniRule"/>
</dbReference>
<evidence type="ECO:0000313" key="17">
    <source>
        <dbReference type="Proteomes" id="UP000246077"/>
    </source>
</evidence>
<dbReference type="OrthoDB" id="9793111at2"/>
<dbReference type="PANTHER" id="PTHR21327">
    <property type="entry name" value="GTP CYCLOHYDROLASE II-RELATED"/>
    <property type="match status" value="1"/>
</dbReference>
<keyword evidence="17" id="KW-1185">Reference proteome</keyword>
<dbReference type="PIRSF" id="PIRSF001259">
    <property type="entry name" value="RibA"/>
    <property type="match status" value="1"/>
</dbReference>
<feature type="binding site" evidence="14">
    <location>
        <position position="34"/>
    </location>
    <ligand>
        <name>Mg(2+)</name>
        <dbReference type="ChEBI" id="CHEBI:18420"/>
        <label>2</label>
    </ligand>
</feature>
<comment type="cofactor">
    <cofactor evidence="2">
        <name>Mn(2+)</name>
        <dbReference type="ChEBI" id="CHEBI:29035"/>
    </cofactor>
</comment>
<comment type="function">
    <text evidence="3 14">Catalyzes the conversion of D-ribulose 5-phosphate to formate and 3,4-dihydroxy-2-butanone 4-phosphate.</text>
</comment>
<dbReference type="GO" id="GO:0008686">
    <property type="term" value="F:3,4-dihydroxy-2-butanone-4-phosphate synthase activity"/>
    <property type="evidence" value="ECO:0007669"/>
    <property type="project" value="UniProtKB-UniRule"/>
</dbReference>
<dbReference type="UniPathway" id="UPA00275">
    <property type="reaction ID" value="UER00399"/>
</dbReference>
<feature type="binding site" evidence="14">
    <location>
        <begin position="33"/>
        <end position="34"/>
    </location>
    <ligand>
        <name>D-ribulose 5-phosphate</name>
        <dbReference type="ChEBI" id="CHEBI:58121"/>
    </ligand>
</feature>
<evidence type="ECO:0000259" key="15">
    <source>
        <dbReference type="Pfam" id="PF00925"/>
    </source>
</evidence>
<comment type="cofactor">
    <cofactor evidence="14">
        <name>Mg(2+)</name>
        <dbReference type="ChEBI" id="CHEBI:18420"/>
    </cofactor>
    <cofactor evidence="14">
        <name>Mn(2+)</name>
        <dbReference type="ChEBI" id="CHEBI:29035"/>
    </cofactor>
    <text evidence="14">Binds 2 divalent metal cations per subunit. Magnesium or manganese.</text>
</comment>
<evidence type="ECO:0000256" key="8">
    <source>
        <dbReference type="ARBA" id="ARBA00018836"/>
    </source>
</evidence>